<keyword evidence="5" id="KW-0812">Transmembrane</keyword>
<dbReference type="SUPFAM" id="SSF56024">
    <property type="entry name" value="Phospholipase D/nuclease"/>
    <property type="match status" value="2"/>
</dbReference>
<dbReference type="GeneID" id="87599349"/>
<evidence type="ECO:0000256" key="7">
    <source>
        <dbReference type="ARBA" id="ARBA00022989"/>
    </source>
</evidence>
<evidence type="ECO:0000256" key="12">
    <source>
        <dbReference type="NCBIfam" id="TIGR04265"/>
    </source>
</evidence>
<evidence type="ECO:0000256" key="3">
    <source>
        <dbReference type="ARBA" id="ARBA00022516"/>
    </source>
</evidence>
<comment type="caution">
    <text evidence="14">The sequence shown here is derived from an EMBL/GenBank/DDBJ whole genome shotgun (WGS) entry which is preliminary data.</text>
</comment>
<keyword evidence="4" id="KW-0808">Transferase</keyword>
<dbReference type="GO" id="GO:0008808">
    <property type="term" value="F:cardiolipin synthase activity"/>
    <property type="evidence" value="ECO:0007669"/>
    <property type="project" value="UniProtKB-UniRule"/>
</dbReference>
<keyword evidence="9" id="KW-0472">Membrane</keyword>
<dbReference type="InterPro" id="IPR001736">
    <property type="entry name" value="PLipase_D/transphosphatidylase"/>
</dbReference>
<evidence type="ECO:0000256" key="8">
    <source>
        <dbReference type="ARBA" id="ARBA00023098"/>
    </source>
</evidence>
<dbReference type="Gene3D" id="3.30.870.10">
    <property type="entry name" value="Endonuclease Chain A"/>
    <property type="match status" value="2"/>
</dbReference>
<keyword evidence="7" id="KW-1133">Transmembrane helix</keyword>
<feature type="domain" description="PLD phosphodiesterase" evidence="13">
    <location>
        <begin position="311"/>
        <end position="338"/>
    </location>
</feature>
<evidence type="ECO:0000259" key="13">
    <source>
        <dbReference type="PROSITE" id="PS50035"/>
    </source>
</evidence>
<proteinExistence type="predicted"/>
<dbReference type="PANTHER" id="PTHR21248">
    <property type="entry name" value="CARDIOLIPIN SYNTHASE"/>
    <property type="match status" value="1"/>
</dbReference>
<dbReference type="EMBL" id="LILD01000001">
    <property type="protein sequence ID" value="KOO37571.1"/>
    <property type="molecule type" value="Genomic_DNA"/>
</dbReference>
<dbReference type="FunFam" id="3.30.870.10:FF:000014">
    <property type="entry name" value="Cardiolipin synthase"/>
    <property type="match status" value="1"/>
</dbReference>
<dbReference type="SMART" id="SM00155">
    <property type="entry name" value="PLDc"/>
    <property type="match status" value="2"/>
</dbReference>
<accession>A0A0M0KFI2</accession>
<keyword evidence="3" id="KW-0444">Lipid biosynthesis</keyword>
<organism evidence="14">
    <name type="scientific">Halalkalibacterium halodurans</name>
    <name type="common">Bacillus halodurans</name>
    <dbReference type="NCBI Taxonomy" id="86665"/>
    <lineage>
        <taxon>Bacteria</taxon>
        <taxon>Bacillati</taxon>
        <taxon>Bacillota</taxon>
        <taxon>Bacilli</taxon>
        <taxon>Bacillales</taxon>
        <taxon>Bacillaceae</taxon>
        <taxon>Halalkalibacterium (ex Joshi et al. 2022)</taxon>
    </lineage>
</organism>
<name>A0A0M0KFI2_ALKHA</name>
<evidence type="ECO:0000256" key="4">
    <source>
        <dbReference type="ARBA" id="ARBA00022679"/>
    </source>
</evidence>
<keyword evidence="6" id="KW-0677">Repeat</keyword>
<reference evidence="14" key="1">
    <citation type="submission" date="2015-08" db="EMBL/GenBank/DDBJ databases">
        <title>Complete DNA Sequence of Pseudomonas syringae pv. actinidiae, the Causal Agent of Kiwifruit Canker Disease.</title>
        <authorList>
            <person name="Rikkerink E.H.A."/>
            <person name="Fineran P.C."/>
        </authorList>
    </citation>
    <scope>NUCLEOTIDE SEQUENCE</scope>
    <source>
        <strain evidence="14">DSM 13666</strain>
    </source>
</reference>
<keyword evidence="11" id="KW-1208">Phospholipid metabolism</keyword>
<protein>
    <recommendedName>
        <fullName evidence="12">Cardiolipin synthase</fullName>
        <ecNumber evidence="12">2.7.8.-</ecNumber>
    </recommendedName>
</protein>
<evidence type="ECO:0000256" key="9">
    <source>
        <dbReference type="ARBA" id="ARBA00023136"/>
    </source>
</evidence>
<dbReference type="NCBIfam" id="TIGR04265">
    <property type="entry name" value="bac_cardiolipin"/>
    <property type="match status" value="1"/>
</dbReference>
<dbReference type="CDD" id="cd09110">
    <property type="entry name" value="PLDc_CLS_1"/>
    <property type="match status" value="1"/>
</dbReference>
<dbReference type="PATRIC" id="fig|136160.3.peg.381"/>
<dbReference type="Pfam" id="PF13091">
    <property type="entry name" value="PLDc_2"/>
    <property type="match status" value="2"/>
</dbReference>
<dbReference type="GO" id="GO:0005886">
    <property type="term" value="C:plasma membrane"/>
    <property type="evidence" value="ECO:0007669"/>
    <property type="project" value="UniProtKB-SubCell"/>
</dbReference>
<evidence type="ECO:0000256" key="5">
    <source>
        <dbReference type="ARBA" id="ARBA00022692"/>
    </source>
</evidence>
<keyword evidence="2" id="KW-1003">Cell membrane</keyword>
<evidence type="ECO:0000256" key="2">
    <source>
        <dbReference type="ARBA" id="ARBA00022475"/>
    </source>
</evidence>
<dbReference type="PANTHER" id="PTHR21248:SF7">
    <property type="entry name" value="MINOR CARDIOLIPIN SYNTHASE CLSB"/>
    <property type="match status" value="1"/>
</dbReference>
<gene>
    <name evidence="14" type="ORF">AMD02_00970</name>
</gene>
<dbReference type="EC" id="2.7.8.-" evidence="12"/>
<sequence>MIGVVLLFLIVAIILWLRFDYTQGLKKQRGKAVRRNQPIRHGTVRLLPTGDEFIGSLIHDIKAAEHHIHILFYIFRDDHIGKKILQHLEQKAKEGVAVRLLVDRFGADVKNRSIQSLKQAGAQFEYAHRISFPYWFFSLNRRNHRKITVIDGKVGYIGGYNIGDEYLGRDPKFGFWRDYHLRLTGDGVQDLQDQFIQDWERESRLPVTRDRWLYPPLAKGPHELRIIPTNGSFLEDSFLQLVEQAEETITIGTPYFIPGEKLHHALLDAAARGVAVRLLVPKKGDHPLVKEAAFPYFKELLEGGINIYRYYRGFFHGKAIVIDNKLADVGTANFDKRSFRLNYEINCILYDKEMIQLVREELDYDFSISERLQMEDLANRSFFHRTKEQVATLFSGFF</sequence>
<evidence type="ECO:0000256" key="6">
    <source>
        <dbReference type="ARBA" id="ARBA00022737"/>
    </source>
</evidence>
<evidence type="ECO:0000313" key="14">
    <source>
        <dbReference type="EMBL" id="KOO37571.1"/>
    </source>
</evidence>
<keyword evidence="10" id="KW-0594">Phospholipid biosynthesis</keyword>
<dbReference type="CDD" id="cd09112">
    <property type="entry name" value="PLDc_CLS_2"/>
    <property type="match status" value="1"/>
</dbReference>
<dbReference type="RefSeq" id="WP_053430136.1">
    <property type="nucleotide sequence ID" value="NZ_CP040441.1"/>
</dbReference>
<evidence type="ECO:0000256" key="11">
    <source>
        <dbReference type="ARBA" id="ARBA00023264"/>
    </source>
</evidence>
<dbReference type="PROSITE" id="PS50035">
    <property type="entry name" value="PLD"/>
    <property type="match status" value="2"/>
</dbReference>
<feature type="domain" description="PLD phosphodiesterase" evidence="13">
    <location>
        <begin position="139"/>
        <end position="166"/>
    </location>
</feature>
<evidence type="ECO:0000256" key="10">
    <source>
        <dbReference type="ARBA" id="ARBA00023209"/>
    </source>
</evidence>
<comment type="subcellular location">
    <subcellularLocation>
        <location evidence="1">Cell membrane</location>
    </subcellularLocation>
</comment>
<dbReference type="InterPro" id="IPR025202">
    <property type="entry name" value="PLD-like_dom"/>
</dbReference>
<dbReference type="GO" id="GO:0032049">
    <property type="term" value="P:cardiolipin biosynthetic process"/>
    <property type="evidence" value="ECO:0007669"/>
    <property type="project" value="UniProtKB-UniRule"/>
</dbReference>
<keyword evidence="8" id="KW-0443">Lipid metabolism</keyword>
<dbReference type="InterPro" id="IPR022924">
    <property type="entry name" value="Cardiolipin_synthase"/>
</dbReference>
<evidence type="ECO:0000256" key="1">
    <source>
        <dbReference type="ARBA" id="ARBA00004236"/>
    </source>
</evidence>
<dbReference type="AlphaFoldDB" id="A0A0M0KFI2"/>